<dbReference type="AlphaFoldDB" id="A0A6G1I9M4"/>
<gene>
    <name evidence="2" type="ORF">EJ06DRAFT_220320</name>
</gene>
<organism evidence="2 3">
    <name type="scientific">Trichodelitschia bisporula</name>
    <dbReference type="NCBI Taxonomy" id="703511"/>
    <lineage>
        <taxon>Eukaryota</taxon>
        <taxon>Fungi</taxon>
        <taxon>Dikarya</taxon>
        <taxon>Ascomycota</taxon>
        <taxon>Pezizomycotina</taxon>
        <taxon>Dothideomycetes</taxon>
        <taxon>Dothideomycetes incertae sedis</taxon>
        <taxon>Phaeotrichales</taxon>
        <taxon>Phaeotrichaceae</taxon>
        <taxon>Trichodelitschia</taxon>
    </lineage>
</organism>
<dbReference type="Proteomes" id="UP000799640">
    <property type="component" value="Unassembled WGS sequence"/>
</dbReference>
<keyword evidence="1" id="KW-0812">Transmembrane</keyword>
<name>A0A6G1I9M4_9PEZI</name>
<evidence type="ECO:0000313" key="3">
    <source>
        <dbReference type="Proteomes" id="UP000799640"/>
    </source>
</evidence>
<accession>A0A6G1I9M4</accession>
<evidence type="ECO:0000256" key="1">
    <source>
        <dbReference type="SAM" id="Phobius"/>
    </source>
</evidence>
<keyword evidence="1" id="KW-1133">Transmembrane helix</keyword>
<sequence>MSLKPDDNFTSWTSLTFTLCTISTSSFSHPLSLATFAYYSIRIQMVEAIGTPPQLRYPRAYAKTPPR</sequence>
<protein>
    <submittedName>
        <fullName evidence="2">Uncharacterized protein</fullName>
    </submittedName>
</protein>
<feature type="transmembrane region" description="Helical" evidence="1">
    <location>
        <begin position="12"/>
        <end position="39"/>
    </location>
</feature>
<keyword evidence="1" id="KW-0472">Membrane</keyword>
<proteinExistence type="predicted"/>
<dbReference type="EMBL" id="ML996688">
    <property type="protein sequence ID" value="KAF2404816.1"/>
    <property type="molecule type" value="Genomic_DNA"/>
</dbReference>
<evidence type="ECO:0000313" key="2">
    <source>
        <dbReference type="EMBL" id="KAF2404816.1"/>
    </source>
</evidence>
<reference evidence="2" key="1">
    <citation type="journal article" date="2020" name="Stud. Mycol.">
        <title>101 Dothideomycetes genomes: a test case for predicting lifestyles and emergence of pathogens.</title>
        <authorList>
            <person name="Haridas S."/>
            <person name="Albert R."/>
            <person name="Binder M."/>
            <person name="Bloem J."/>
            <person name="Labutti K."/>
            <person name="Salamov A."/>
            <person name="Andreopoulos B."/>
            <person name="Baker S."/>
            <person name="Barry K."/>
            <person name="Bills G."/>
            <person name="Bluhm B."/>
            <person name="Cannon C."/>
            <person name="Castanera R."/>
            <person name="Culley D."/>
            <person name="Daum C."/>
            <person name="Ezra D."/>
            <person name="Gonzalez J."/>
            <person name="Henrissat B."/>
            <person name="Kuo A."/>
            <person name="Liang C."/>
            <person name="Lipzen A."/>
            <person name="Lutzoni F."/>
            <person name="Magnuson J."/>
            <person name="Mondo S."/>
            <person name="Nolan M."/>
            <person name="Ohm R."/>
            <person name="Pangilinan J."/>
            <person name="Park H.-J."/>
            <person name="Ramirez L."/>
            <person name="Alfaro M."/>
            <person name="Sun H."/>
            <person name="Tritt A."/>
            <person name="Yoshinaga Y."/>
            <person name="Zwiers L.-H."/>
            <person name="Turgeon B."/>
            <person name="Goodwin S."/>
            <person name="Spatafora J."/>
            <person name="Crous P."/>
            <person name="Grigoriev I."/>
        </authorList>
    </citation>
    <scope>NUCLEOTIDE SEQUENCE</scope>
    <source>
        <strain evidence="2">CBS 262.69</strain>
    </source>
</reference>
<keyword evidence="3" id="KW-1185">Reference proteome</keyword>